<gene>
    <name evidence="2" type="ORF">C2S53_009816</name>
</gene>
<keyword evidence="1" id="KW-0812">Transmembrane</keyword>
<protein>
    <submittedName>
        <fullName evidence="2">Uncharacterized protein</fullName>
    </submittedName>
</protein>
<organism evidence="2 3">
    <name type="scientific">Perilla frutescens var. hirtella</name>
    <name type="common">Perilla citriodora</name>
    <name type="synonym">Perilla setoyensis</name>
    <dbReference type="NCBI Taxonomy" id="608512"/>
    <lineage>
        <taxon>Eukaryota</taxon>
        <taxon>Viridiplantae</taxon>
        <taxon>Streptophyta</taxon>
        <taxon>Embryophyta</taxon>
        <taxon>Tracheophyta</taxon>
        <taxon>Spermatophyta</taxon>
        <taxon>Magnoliopsida</taxon>
        <taxon>eudicotyledons</taxon>
        <taxon>Gunneridae</taxon>
        <taxon>Pentapetalae</taxon>
        <taxon>asterids</taxon>
        <taxon>lamiids</taxon>
        <taxon>Lamiales</taxon>
        <taxon>Lamiaceae</taxon>
        <taxon>Nepetoideae</taxon>
        <taxon>Elsholtzieae</taxon>
        <taxon>Perilla</taxon>
    </lineage>
</organism>
<dbReference type="AlphaFoldDB" id="A0AAD4JHB5"/>
<feature type="transmembrane region" description="Helical" evidence="1">
    <location>
        <begin position="32"/>
        <end position="49"/>
    </location>
</feature>
<dbReference type="EMBL" id="SDAM02000055">
    <property type="protein sequence ID" value="KAH6833807.1"/>
    <property type="molecule type" value="Genomic_DNA"/>
</dbReference>
<evidence type="ECO:0000256" key="1">
    <source>
        <dbReference type="SAM" id="Phobius"/>
    </source>
</evidence>
<evidence type="ECO:0000313" key="2">
    <source>
        <dbReference type="EMBL" id="KAH6833807.1"/>
    </source>
</evidence>
<name>A0AAD4JHB5_PERFH</name>
<sequence length="232" mass="26707">MVGFDFDDNTMKSEKTNSFTARFSVLGEIKKLFRITEIFIVLLVLTWASTRLPSAVRICGEYLRRLVSIVVSHLFVFLLSNVIVLVLFFKSRTLFLQHDFQDSSEIHVDFCQEYLITSGGGAAHFAGESFRQPEDIVYQDKQTILEVTKVRVRRSQSAEIFRREKEDCGKQLRRSETERQRGVEEAAAAAEAEMVEELSNEEFQRAIEAFIAKQINFHREEKLTIVLHGSCN</sequence>
<feature type="transmembrane region" description="Helical" evidence="1">
    <location>
        <begin position="69"/>
        <end position="89"/>
    </location>
</feature>
<keyword evidence="3" id="KW-1185">Reference proteome</keyword>
<evidence type="ECO:0000313" key="3">
    <source>
        <dbReference type="Proteomes" id="UP001190926"/>
    </source>
</evidence>
<keyword evidence="1" id="KW-0472">Membrane</keyword>
<comment type="caution">
    <text evidence="2">The sequence shown here is derived from an EMBL/GenBank/DDBJ whole genome shotgun (WGS) entry which is preliminary data.</text>
</comment>
<reference evidence="2 3" key="1">
    <citation type="journal article" date="2021" name="Nat. Commun.">
        <title>Incipient diploidization of the medicinal plant Perilla within 10,000 years.</title>
        <authorList>
            <person name="Zhang Y."/>
            <person name="Shen Q."/>
            <person name="Leng L."/>
            <person name="Zhang D."/>
            <person name="Chen S."/>
            <person name="Shi Y."/>
            <person name="Ning Z."/>
            <person name="Chen S."/>
        </authorList>
    </citation>
    <scope>NUCLEOTIDE SEQUENCE [LARGE SCALE GENOMIC DNA]</scope>
    <source>
        <strain evidence="3">cv. PC099</strain>
    </source>
</reference>
<keyword evidence="1" id="KW-1133">Transmembrane helix</keyword>
<dbReference type="PANTHER" id="PTHR33640">
    <property type="entry name" value="TRANSMEMBRANE PROTEIN"/>
    <property type="match status" value="1"/>
</dbReference>
<dbReference type="Proteomes" id="UP001190926">
    <property type="component" value="Unassembled WGS sequence"/>
</dbReference>
<dbReference type="PANTHER" id="PTHR33640:SF3">
    <property type="entry name" value="DUF4408 DOMAIN-CONTAINING PROTEIN"/>
    <property type="match status" value="1"/>
</dbReference>
<accession>A0AAD4JHB5</accession>
<proteinExistence type="predicted"/>